<dbReference type="OrthoDB" id="3826315at2"/>
<dbReference type="AlphaFoldDB" id="A0A1I1BJY5"/>
<evidence type="ECO:0000256" key="1">
    <source>
        <dbReference type="SAM" id="SignalP"/>
    </source>
</evidence>
<dbReference type="RefSeq" id="WP_139227838.1">
    <property type="nucleotide sequence ID" value="NZ_FOKC01000018.1"/>
</dbReference>
<evidence type="ECO:0000313" key="3">
    <source>
        <dbReference type="Proteomes" id="UP000199113"/>
    </source>
</evidence>
<sequence>MTPNTEPHRRFAPIAALAATLALLFSTLGFIAGPAHGAGNSGTIKIHAQDSPPGTESNEPHVCAFNIEAFGFDEGFDGYIEFDVQGGDGPTGVAAGPYVVGPADAAGYFATDYFNVAGGQIIQNGHYKVTLFGKFNDGRINYDDVKAKSKVFKVDCPPPPPPTPATPVGATAADVCEPATGPTNDRITISADANFTYTVDGTTVAAGPFAATGTTHTVNAVAKAGVVVQQGATTQWTFTFTKRLCSEVLGVSAIRVKGTVTKIDKCGRAGDAFMAKRVKGVTYRVNGDAIRAGVWLKAKTRTVKVRAVASGTGHAVVGQDTWTLRFTNERCATPPQVLPDTGA</sequence>
<reference evidence="3" key="1">
    <citation type="submission" date="2016-10" db="EMBL/GenBank/DDBJ databases">
        <authorList>
            <person name="Varghese N."/>
            <person name="Submissions S."/>
        </authorList>
    </citation>
    <scope>NUCLEOTIDE SEQUENCE [LARGE SCALE GENOMIC DNA]</scope>
    <source>
        <strain evidence="3">CGMCC 1.10697</strain>
    </source>
</reference>
<feature type="signal peptide" evidence="1">
    <location>
        <begin position="1"/>
        <end position="37"/>
    </location>
</feature>
<keyword evidence="1" id="KW-0732">Signal</keyword>
<proteinExistence type="predicted"/>
<dbReference type="EMBL" id="FOKC01000018">
    <property type="protein sequence ID" value="SFB48763.1"/>
    <property type="molecule type" value="Genomic_DNA"/>
</dbReference>
<gene>
    <name evidence="2" type="ORF">SAMN05192575_11813</name>
</gene>
<feature type="chain" id="PRO_5011531971" evidence="1">
    <location>
        <begin position="38"/>
        <end position="343"/>
    </location>
</feature>
<accession>A0A1I1BJY5</accession>
<evidence type="ECO:0000313" key="2">
    <source>
        <dbReference type="EMBL" id="SFB48763.1"/>
    </source>
</evidence>
<organism evidence="2 3">
    <name type="scientific">Nocardioides alpinus</name>
    <dbReference type="NCBI Taxonomy" id="748909"/>
    <lineage>
        <taxon>Bacteria</taxon>
        <taxon>Bacillati</taxon>
        <taxon>Actinomycetota</taxon>
        <taxon>Actinomycetes</taxon>
        <taxon>Propionibacteriales</taxon>
        <taxon>Nocardioidaceae</taxon>
        <taxon>Nocardioides</taxon>
    </lineage>
</organism>
<name>A0A1I1BJY5_9ACTN</name>
<protein>
    <submittedName>
        <fullName evidence="2">Uncharacterized protein</fullName>
    </submittedName>
</protein>
<dbReference type="Proteomes" id="UP000199113">
    <property type="component" value="Unassembled WGS sequence"/>
</dbReference>
<dbReference type="STRING" id="748909.SAMN05192575_11813"/>